<dbReference type="Pfam" id="PF01594">
    <property type="entry name" value="AI-2E_transport"/>
    <property type="match status" value="1"/>
</dbReference>
<comment type="subcellular location">
    <subcellularLocation>
        <location evidence="1">Membrane</location>
        <topology evidence="1">Multi-pass membrane protein</topology>
    </subcellularLocation>
</comment>
<evidence type="ECO:0000256" key="4">
    <source>
        <dbReference type="ARBA" id="ARBA00022989"/>
    </source>
</evidence>
<sequence length="399" mass="44533">MERARLWSERFKLFFLNNRFVIFLLVLFLISINIFMLSKIPYVFTPLIVLVKTVILPIILSGILFYLFNPLVDFLERHKVKRIYSIILLYILIIGVLVLIISLVIPVIKSQILELIGNIPTLYDQATVQIQKWLGSDVFLQIQQSLNVNPQELLKTLSARGEALFSSGFSGFASTFSGIGGFLGTLTEVILSIVTVPFILFYLLKDGKNLPSYILQFIPVNLRGQTSEVMSEMNNKISSYIRGQIIVSFCIGILLYIGYNIIGLDYALVLAIIASFTSIVPYLGPAIAITPALVVALVTSPVMLLKMIVVWTVVQLIEGKLISPQIMGKSLKVHPITIIFVILTAGNLFGVVGILLAVPGYAVLKVVITHLFEWLKKSSDLYETKKVTEKPIEVEPKKV</sequence>
<reference evidence="7 8" key="1">
    <citation type="submission" date="2023-07" db="EMBL/GenBank/DDBJ databases">
        <title>Genomic Encyclopedia of Type Strains, Phase IV (KMG-IV): sequencing the most valuable type-strain genomes for metagenomic binning, comparative biology and taxonomic classification.</title>
        <authorList>
            <person name="Goeker M."/>
        </authorList>
    </citation>
    <scope>NUCLEOTIDE SEQUENCE [LARGE SCALE GENOMIC DNA]</scope>
    <source>
        <strain evidence="7 8">DSM 22170</strain>
    </source>
</reference>
<gene>
    <name evidence="7" type="ORF">JOC58_002522</name>
</gene>
<dbReference type="EMBL" id="JAVDQH010000009">
    <property type="protein sequence ID" value="MDR6244625.1"/>
    <property type="molecule type" value="Genomic_DNA"/>
</dbReference>
<feature type="transmembrane region" description="Helical" evidence="6">
    <location>
        <begin position="179"/>
        <end position="204"/>
    </location>
</feature>
<feature type="transmembrane region" description="Helical" evidence="6">
    <location>
        <begin position="240"/>
        <end position="259"/>
    </location>
</feature>
<name>A0ABU1J052_9BACL</name>
<organism evidence="7 8">
    <name type="scientific">Paenibacillus hunanensis</name>
    <dbReference type="NCBI Taxonomy" id="539262"/>
    <lineage>
        <taxon>Bacteria</taxon>
        <taxon>Bacillati</taxon>
        <taxon>Bacillota</taxon>
        <taxon>Bacilli</taxon>
        <taxon>Bacillales</taxon>
        <taxon>Paenibacillaceae</taxon>
        <taxon>Paenibacillus</taxon>
    </lineage>
</organism>
<evidence type="ECO:0000256" key="3">
    <source>
        <dbReference type="ARBA" id="ARBA00022692"/>
    </source>
</evidence>
<protein>
    <submittedName>
        <fullName evidence="7">PurR-regulated permease PerM</fullName>
    </submittedName>
</protein>
<evidence type="ECO:0000256" key="2">
    <source>
        <dbReference type="ARBA" id="ARBA00009773"/>
    </source>
</evidence>
<evidence type="ECO:0000313" key="8">
    <source>
        <dbReference type="Proteomes" id="UP001185028"/>
    </source>
</evidence>
<comment type="similarity">
    <text evidence="2">Belongs to the autoinducer-2 exporter (AI-2E) (TC 2.A.86) family.</text>
</comment>
<feature type="transmembrane region" description="Helical" evidence="6">
    <location>
        <begin position="291"/>
        <end position="317"/>
    </location>
</feature>
<keyword evidence="5 6" id="KW-0472">Membrane</keyword>
<keyword evidence="3 6" id="KW-0812">Transmembrane</keyword>
<evidence type="ECO:0000256" key="5">
    <source>
        <dbReference type="ARBA" id="ARBA00023136"/>
    </source>
</evidence>
<dbReference type="InterPro" id="IPR002549">
    <property type="entry name" value="AI-2E-like"/>
</dbReference>
<evidence type="ECO:0000256" key="1">
    <source>
        <dbReference type="ARBA" id="ARBA00004141"/>
    </source>
</evidence>
<dbReference type="PANTHER" id="PTHR21716:SF69">
    <property type="entry name" value="TRANSPORT PROTEIN YUBA-RELATED"/>
    <property type="match status" value="1"/>
</dbReference>
<feature type="transmembrane region" description="Helical" evidence="6">
    <location>
        <begin position="87"/>
        <end position="108"/>
    </location>
</feature>
<keyword evidence="4 6" id="KW-1133">Transmembrane helix</keyword>
<feature type="transmembrane region" description="Helical" evidence="6">
    <location>
        <begin position="337"/>
        <end position="364"/>
    </location>
</feature>
<dbReference type="PANTHER" id="PTHR21716">
    <property type="entry name" value="TRANSMEMBRANE PROTEIN"/>
    <property type="match status" value="1"/>
</dbReference>
<feature type="transmembrane region" description="Helical" evidence="6">
    <location>
        <begin position="43"/>
        <end position="67"/>
    </location>
</feature>
<feature type="transmembrane region" description="Helical" evidence="6">
    <location>
        <begin position="20"/>
        <end position="37"/>
    </location>
</feature>
<comment type="caution">
    <text evidence="7">The sequence shown here is derived from an EMBL/GenBank/DDBJ whole genome shotgun (WGS) entry which is preliminary data.</text>
</comment>
<dbReference type="RefSeq" id="WP_188776733.1">
    <property type="nucleotide sequence ID" value="NZ_BMMB01000007.1"/>
</dbReference>
<feature type="transmembrane region" description="Helical" evidence="6">
    <location>
        <begin position="265"/>
        <end position="284"/>
    </location>
</feature>
<proteinExistence type="inferred from homology"/>
<accession>A0ABU1J052</accession>
<evidence type="ECO:0000313" key="7">
    <source>
        <dbReference type="EMBL" id="MDR6244625.1"/>
    </source>
</evidence>
<evidence type="ECO:0000256" key="6">
    <source>
        <dbReference type="SAM" id="Phobius"/>
    </source>
</evidence>
<dbReference type="Proteomes" id="UP001185028">
    <property type="component" value="Unassembled WGS sequence"/>
</dbReference>
<keyword evidence="8" id="KW-1185">Reference proteome</keyword>